<dbReference type="Pfam" id="PF04241">
    <property type="entry name" value="DUF423"/>
    <property type="match status" value="1"/>
</dbReference>
<dbReference type="InterPro" id="IPR006696">
    <property type="entry name" value="DUF423"/>
</dbReference>
<evidence type="ECO:0000256" key="2">
    <source>
        <dbReference type="ARBA" id="ARBA00022692"/>
    </source>
</evidence>
<keyword evidence="3 5" id="KW-1133">Transmembrane helix</keyword>
<proteinExistence type="predicted"/>
<evidence type="ECO:0000256" key="3">
    <source>
        <dbReference type="ARBA" id="ARBA00022989"/>
    </source>
</evidence>
<dbReference type="PANTHER" id="PTHR43461">
    <property type="entry name" value="TRANSMEMBRANE PROTEIN 256"/>
    <property type="match status" value="1"/>
</dbReference>
<dbReference type="EMBL" id="KV417490">
    <property type="protein sequence ID" value="KZP31229.1"/>
    <property type="molecule type" value="Genomic_DNA"/>
</dbReference>
<dbReference type="AlphaFoldDB" id="A0A166U202"/>
<name>A0A166U202_9AGAM</name>
<gene>
    <name evidence="6" type="ORF">FIBSPDRAFT_849720</name>
</gene>
<dbReference type="OrthoDB" id="269173at2759"/>
<dbReference type="PANTHER" id="PTHR43461:SF1">
    <property type="entry name" value="TRANSMEMBRANE PROTEIN 256"/>
    <property type="match status" value="1"/>
</dbReference>
<keyword evidence="2 5" id="KW-0812">Transmembrane</keyword>
<evidence type="ECO:0000256" key="1">
    <source>
        <dbReference type="ARBA" id="ARBA00004141"/>
    </source>
</evidence>
<sequence>MTLPNSSTPLLGGRGFSVGPKLLWRTGAILAAVGMMTGAYGAHGLKKREGITPESVSAFQTAAHYAVFNGLALLAVSLHPRFAYHKFAGPAIALGGLVFSSTIMGLALARDTFKFFGPVTPIGGTIMMAGYLALAF</sequence>
<accession>A0A166U202</accession>
<feature type="transmembrane region" description="Helical" evidence="5">
    <location>
        <begin position="62"/>
        <end position="79"/>
    </location>
</feature>
<keyword evidence="4 5" id="KW-0472">Membrane</keyword>
<evidence type="ECO:0000313" key="6">
    <source>
        <dbReference type="EMBL" id="KZP31229.1"/>
    </source>
</evidence>
<protein>
    <submittedName>
        <fullName evidence="6">DUF423-domain-containing protein</fullName>
    </submittedName>
</protein>
<evidence type="ECO:0000313" key="7">
    <source>
        <dbReference type="Proteomes" id="UP000076532"/>
    </source>
</evidence>
<reference evidence="6 7" key="1">
    <citation type="journal article" date="2016" name="Mol. Biol. Evol.">
        <title>Comparative Genomics of Early-Diverging Mushroom-Forming Fungi Provides Insights into the Origins of Lignocellulose Decay Capabilities.</title>
        <authorList>
            <person name="Nagy L.G."/>
            <person name="Riley R."/>
            <person name="Tritt A."/>
            <person name="Adam C."/>
            <person name="Daum C."/>
            <person name="Floudas D."/>
            <person name="Sun H."/>
            <person name="Yadav J.S."/>
            <person name="Pangilinan J."/>
            <person name="Larsson K.H."/>
            <person name="Matsuura K."/>
            <person name="Barry K."/>
            <person name="Labutti K."/>
            <person name="Kuo R."/>
            <person name="Ohm R.A."/>
            <person name="Bhattacharya S.S."/>
            <person name="Shirouzu T."/>
            <person name="Yoshinaga Y."/>
            <person name="Martin F.M."/>
            <person name="Grigoriev I.V."/>
            <person name="Hibbett D.S."/>
        </authorList>
    </citation>
    <scope>NUCLEOTIDE SEQUENCE [LARGE SCALE GENOMIC DNA]</scope>
    <source>
        <strain evidence="6 7">CBS 109695</strain>
    </source>
</reference>
<dbReference type="GO" id="GO:0016020">
    <property type="term" value="C:membrane"/>
    <property type="evidence" value="ECO:0007669"/>
    <property type="project" value="UniProtKB-SubCell"/>
</dbReference>
<keyword evidence="7" id="KW-1185">Reference proteome</keyword>
<feature type="transmembrane region" description="Helical" evidence="5">
    <location>
        <begin position="115"/>
        <end position="134"/>
    </location>
</feature>
<dbReference type="Proteomes" id="UP000076532">
    <property type="component" value="Unassembled WGS sequence"/>
</dbReference>
<evidence type="ECO:0000256" key="5">
    <source>
        <dbReference type="SAM" id="Phobius"/>
    </source>
</evidence>
<feature type="transmembrane region" description="Helical" evidence="5">
    <location>
        <begin position="91"/>
        <end position="109"/>
    </location>
</feature>
<feature type="transmembrane region" description="Helical" evidence="5">
    <location>
        <begin position="22"/>
        <end position="42"/>
    </location>
</feature>
<comment type="subcellular location">
    <subcellularLocation>
        <location evidence="1">Membrane</location>
        <topology evidence="1">Multi-pass membrane protein</topology>
    </subcellularLocation>
</comment>
<evidence type="ECO:0000256" key="4">
    <source>
        <dbReference type="ARBA" id="ARBA00023136"/>
    </source>
</evidence>
<organism evidence="6 7">
    <name type="scientific">Athelia psychrophila</name>
    <dbReference type="NCBI Taxonomy" id="1759441"/>
    <lineage>
        <taxon>Eukaryota</taxon>
        <taxon>Fungi</taxon>
        <taxon>Dikarya</taxon>
        <taxon>Basidiomycota</taxon>
        <taxon>Agaricomycotina</taxon>
        <taxon>Agaricomycetes</taxon>
        <taxon>Agaricomycetidae</taxon>
        <taxon>Atheliales</taxon>
        <taxon>Atheliaceae</taxon>
        <taxon>Athelia</taxon>
    </lineage>
</organism>